<evidence type="ECO:0000256" key="4">
    <source>
        <dbReference type="ARBA" id="ARBA00022692"/>
    </source>
</evidence>
<dbReference type="GO" id="GO:0015293">
    <property type="term" value="F:symporter activity"/>
    <property type="evidence" value="ECO:0007669"/>
    <property type="project" value="UniProtKB-KW"/>
</dbReference>
<reference evidence="8" key="1">
    <citation type="journal article" date="2021" name="PeerJ">
        <title>Extensive microbial diversity within the chicken gut microbiome revealed by metagenomics and culture.</title>
        <authorList>
            <person name="Gilroy R."/>
            <person name="Ravi A."/>
            <person name="Getino M."/>
            <person name="Pursley I."/>
            <person name="Horton D.L."/>
            <person name="Alikhan N.F."/>
            <person name="Baker D."/>
            <person name="Gharbi K."/>
            <person name="Hall N."/>
            <person name="Watson M."/>
            <person name="Adriaenssens E.M."/>
            <person name="Foster-Nyarko E."/>
            <person name="Jarju S."/>
            <person name="Secka A."/>
            <person name="Antonio M."/>
            <person name="Oren A."/>
            <person name="Chaudhuri R.R."/>
            <person name="La Ragione R."/>
            <person name="Hildebrand F."/>
            <person name="Pallen M.J."/>
        </authorList>
    </citation>
    <scope>NUCLEOTIDE SEQUENCE</scope>
    <source>
        <strain evidence="8">CHK178-16964</strain>
    </source>
</reference>
<proteinExistence type="predicted"/>
<dbReference type="GO" id="GO:0005886">
    <property type="term" value="C:plasma membrane"/>
    <property type="evidence" value="ECO:0007669"/>
    <property type="project" value="UniProtKB-SubCell"/>
</dbReference>
<name>A0A9D2HJG7_9FIRM</name>
<evidence type="ECO:0000256" key="5">
    <source>
        <dbReference type="ARBA" id="ARBA00022989"/>
    </source>
</evidence>
<feature type="transmembrane region" description="Helical" evidence="7">
    <location>
        <begin position="144"/>
        <end position="162"/>
    </location>
</feature>
<dbReference type="PANTHER" id="PTHR42865">
    <property type="entry name" value="PROTON/GLUTAMATE-ASPARTATE SYMPORTER"/>
    <property type="match status" value="1"/>
</dbReference>
<dbReference type="InterPro" id="IPR001991">
    <property type="entry name" value="Na-dicarboxylate_symporter"/>
</dbReference>
<evidence type="ECO:0000256" key="3">
    <source>
        <dbReference type="ARBA" id="ARBA00022475"/>
    </source>
</evidence>
<evidence type="ECO:0000256" key="7">
    <source>
        <dbReference type="SAM" id="Phobius"/>
    </source>
</evidence>
<dbReference type="PRINTS" id="PR00173">
    <property type="entry name" value="EDTRNSPORT"/>
</dbReference>
<dbReference type="PANTHER" id="PTHR42865:SF7">
    <property type="entry name" value="PROTON_GLUTAMATE-ASPARTATE SYMPORTER"/>
    <property type="match status" value="1"/>
</dbReference>
<protein>
    <submittedName>
        <fullName evidence="8">Dicarboxylate/amino acid:cation symporter</fullName>
    </submittedName>
</protein>
<dbReference type="Gene3D" id="1.10.3860.10">
    <property type="entry name" value="Sodium:dicarboxylate symporter"/>
    <property type="match status" value="1"/>
</dbReference>
<feature type="transmembrane region" description="Helical" evidence="7">
    <location>
        <begin position="352"/>
        <end position="372"/>
    </location>
</feature>
<keyword evidence="6 7" id="KW-0472">Membrane</keyword>
<dbReference type="Pfam" id="PF00375">
    <property type="entry name" value="SDF"/>
    <property type="match status" value="1"/>
</dbReference>
<reference evidence="8" key="2">
    <citation type="submission" date="2021-04" db="EMBL/GenBank/DDBJ databases">
        <authorList>
            <person name="Gilroy R."/>
        </authorList>
    </citation>
    <scope>NUCLEOTIDE SEQUENCE</scope>
    <source>
        <strain evidence="8">CHK178-16964</strain>
    </source>
</reference>
<comment type="subcellular location">
    <subcellularLocation>
        <location evidence="1">Cell membrane</location>
        <topology evidence="1">Multi-pass membrane protein</topology>
    </subcellularLocation>
</comment>
<feature type="transmembrane region" description="Helical" evidence="7">
    <location>
        <begin position="43"/>
        <end position="65"/>
    </location>
</feature>
<keyword evidence="3" id="KW-1003">Cell membrane</keyword>
<keyword evidence="4 7" id="KW-0812">Transmembrane</keyword>
<feature type="transmembrane region" description="Helical" evidence="7">
    <location>
        <begin position="327"/>
        <end position="346"/>
    </location>
</feature>
<dbReference type="EMBL" id="DWZA01000093">
    <property type="protein sequence ID" value="HJA72012.1"/>
    <property type="molecule type" value="Genomic_DNA"/>
</dbReference>
<feature type="transmembrane region" description="Helical" evidence="7">
    <location>
        <begin position="210"/>
        <end position="235"/>
    </location>
</feature>
<evidence type="ECO:0000313" key="8">
    <source>
        <dbReference type="EMBL" id="HJA72012.1"/>
    </source>
</evidence>
<evidence type="ECO:0000256" key="2">
    <source>
        <dbReference type="ARBA" id="ARBA00022448"/>
    </source>
</evidence>
<feature type="transmembrane region" description="Helical" evidence="7">
    <location>
        <begin position="77"/>
        <end position="97"/>
    </location>
</feature>
<evidence type="ECO:0000256" key="6">
    <source>
        <dbReference type="ARBA" id="ARBA00023136"/>
    </source>
</evidence>
<sequence length="417" mass="44386">MAKEKKKFEISMTMQIFIATIGGIVFGVIAGPWAGNLQFIGDIFMRLIQMSVVVLVMTAVAGAIASQQGKGIGRMGFHTFKWFFIFTVFAAVLGYVICQVVQPGKGITIIDPTEVSDVAFATSIQDTILGFFTTNVITSMADGTMVPCIIFAILFGVGANMYASSSGDDTVIKMIKGINQSVINIISIVMKIAPIGVFCLLANVAGEIGFAVIMPMLKFLGCLAIGDAIMLIVYIPLAGIRCKVNPLLMPKKFLKVSILAMTTTSSAICLPTKMEDTVTKFGVSRRVSDFVGPLSMSMNSNGAALCHLCAVCFMAESANLSLTWSQLVLGVSLSLMLCIGTITVPGGSVVSFTFLATSLGLPTEAIGLLVAIDWFSGIFRTLLNVDADIIVAMLVANIEGELDRDVYNGIKTVSYSE</sequence>
<dbReference type="InterPro" id="IPR036458">
    <property type="entry name" value="Na:dicarbo_symporter_sf"/>
</dbReference>
<dbReference type="AlphaFoldDB" id="A0A9D2HJG7"/>
<comment type="caution">
    <text evidence="8">The sequence shown here is derived from an EMBL/GenBank/DDBJ whole genome shotgun (WGS) entry which is preliminary data.</text>
</comment>
<accession>A0A9D2HJG7</accession>
<dbReference type="SUPFAM" id="SSF118215">
    <property type="entry name" value="Proton glutamate symport protein"/>
    <property type="match status" value="1"/>
</dbReference>
<feature type="transmembrane region" description="Helical" evidence="7">
    <location>
        <begin position="182"/>
        <end position="204"/>
    </location>
</feature>
<evidence type="ECO:0000256" key="1">
    <source>
        <dbReference type="ARBA" id="ARBA00004651"/>
    </source>
</evidence>
<keyword evidence="2" id="KW-0813">Transport</keyword>
<keyword evidence="5 7" id="KW-1133">Transmembrane helix</keyword>
<feature type="transmembrane region" description="Helical" evidence="7">
    <location>
        <begin position="12"/>
        <end position="31"/>
    </location>
</feature>
<gene>
    <name evidence="8" type="ORF">IAA07_10650</name>
</gene>
<organism evidence="8 9">
    <name type="scientific">Candidatus Lachnoclostridium stercoravium</name>
    <dbReference type="NCBI Taxonomy" id="2838633"/>
    <lineage>
        <taxon>Bacteria</taxon>
        <taxon>Bacillati</taxon>
        <taxon>Bacillota</taxon>
        <taxon>Clostridia</taxon>
        <taxon>Lachnospirales</taxon>
        <taxon>Lachnospiraceae</taxon>
    </lineage>
</organism>
<evidence type="ECO:0000313" key="9">
    <source>
        <dbReference type="Proteomes" id="UP000823900"/>
    </source>
</evidence>
<dbReference type="Proteomes" id="UP000823900">
    <property type="component" value="Unassembled WGS sequence"/>
</dbReference>